<feature type="coiled-coil region" evidence="1">
    <location>
        <begin position="131"/>
        <end position="172"/>
    </location>
</feature>
<reference evidence="3 4" key="1">
    <citation type="journal article" date="2018" name="Cell">
        <title>The Chara Genome: Secondary Complexity and Implications for Plant Terrestrialization.</title>
        <authorList>
            <person name="Nishiyama T."/>
            <person name="Sakayama H."/>
            <person name="Vries J.D."/>
            <person name="Buschmann H."/>
            <person name="Saint-Marcoux D."/>
            <person name="Ullrich K.K."/>
            <person name="Haas F.B."/>
            <person name="Vanderstraeten L."/>
            <person name="Becker D."/>
            <person name="Lang D."/>
            <person name="Vosolsobe S."/>
            <person name="Rombauts S."/>
            <person name="Wilhelmsson P.K.I."/>
            <person name="Janitza P."/>
            <person name="Kern R."/>
            <person name="Heyl A."/>
            <person name="Rumpler F."/>
            <person name="Villalobos L.I.A.C."/>
            <person name="Clay J.M."/>
            <person name="Skokan R."/>
            <person name="Toyoda A."/>
            <person name="Suzuki Y."/>
            <person name="Kagoshima H."/>
            <person name="Schijlen E."/>
            <person name="Tajeshwar N."/>
            <person name="Catarino B."/>
            <person name="Hetherington A.J."/>
            <person name="Saltykova A."/>
            <person name="Bonnot C."/>
            <person name="Breuninger H."/>
            <person name="Symeonidi A."/>
            <person name="Radhakrishnan G.V."/>
            <person name="Van Nieuwerburgh F."/>
            <person name="Deforce D."/>
            <person name="Chang C."/>
            <person name="Karol K.G."/>
            <person name="Hedrich R."/>
            <person name="Ulvskov P."/>
            <person name="Glockner G."/>
            <person name="Delwiche C.F."/>
            <person name="Petrasek J."/>
            <person name="Van de Peer Y."/>
            <person name="Friml J."/>
            <person name="Beilby M."/>
            <person name="Dolan L."/>
            <person name="Kohara Y."/>
            <person name="Sugano S."/>
            <person name="Fujiyama A."/>
            <person name="Delaux P.-M."/>
            <person name="Quint M."/>
            <person name="TheiBen G."/>
            <person name="Hagemann M."/>
            <person name="Harholt J."/>
            <person name="Dunand C."/>
            <person name="Zachgo S."/>
            <person name="Langdale J."/>
            <person name="Maumus F."/>
            <person name="Straeten D.V.D."/>
            <person name="Gould S.B."/>
            <person name="Rensing S.A."/>
        </authorList>
    </citation>
    <scope>NUCLEOTIDE SEQUENCE [LARGE SCALE GENOMIC DNA]</scope>
    <source>
        <strain evidence="3 4">S276</strain>
    </source>
</reference>
<feature type="compositionally biased region" description="Acidic residues" evidence="2">
    <location>
        <begin position="198"/>
        <end position="207"/>
    </location>
</feature>
<feature type="region of interest" description="Disordered" evidence="2">
    <location>
        <begin position="92"/>
        <end position="117"/>
    </location>
</feature>
<feature type="compositionally biased region" description="Acidic residues" evidence="2">
    <location>
        <begin position="359"/>
        <end position="392"/>
    </location>
</feature>
<feature type="region of interest" description="Disordered" evidence="2">
    <location>
        <begin position="186"/>
        <end position="210"/>
    </location>
</feature>
<dbReference type="Proteomes" id="UP000265515">
    <property type="component" value="Unassembled WGS sequence"/>
</dbReference>
<keyword evidence="4" id="KW-1185">Reference proteome</keyword>
<feature type="compositionally biased region" description="Low complexity" evidence="2">
    <location>
        <begin position="333"/>
        <end position="344"/>
    </location>
</feature>
<evidence type="ECO:0000256" key="1">
    <source>
        <dbReference type="SAM" id="Coils"/>
    </source>
</evidence>
<gene>
    <name evidence="3" type="ORF">CBR_g3950</name>
</gene>
<protein>
    <submittedName>
        <fullName evidence="3">Uncharacterized protein</fullName>
    </submittedName>
</protein>
<feature type="compositionally biased region" description="Acidic residues" evidence="2">
    <location>
        <begin position="416"/>
        <end position="425"/>
    </location>
</feature>
<keyword evidence="1" id="KW-0175">Coiled coil</keyword>
<organism evidence="3 4">
    <name type="scientific">Chara braunii</name>
    <name type="common">Braun's stonewort</name>
    <dbReference type="NCBI Taxonomy" id="69332"/>
    <lineage>
        <taxon>Eukaryota</taxon>
        <taxon>Viridiplantae</taxon>
        <taxon>Streptophyta</taxon>
        <taxon>Charophyceae</taxon>
        <taxon>Charales</taxon>
        <taxon>Characeae</taxon>
        <taxon>Chara</taxon>
    </lineage>
</organism>
<feature type="compositionally biased region" description="Gly residues" evidence="2">
    <location>
        <begin position="100"/>
        <end position="111"/>
    </location>
</feature>
<dbReference type="AlphaFoldDB" id="A0A388KGT2"/>
<proteinExistence type="predicted"/>
<name>A0A388KGT2_CHABU</name>
<dbReference type="Gramene" id="GBG69252">
    <property type="protein sequence ID" value="GBG69252"/>
    <property type="gene ID" value="CBR_g3950"/>
</dbReference>
<dbReference type="EMBL" id="BFEA01000112">
    <property type="protein sequence ID" value="GBG69252.1"/>
    <property type="molecule type" value="Genomic_DNA"/>
</dbReference>
<evidence type="ECO:0000313" key="3">
    <source>
        <dbReference type="EMBL" id="GBG69252.1"/>
    </source>
</evidence>
<sequence length="425" mass="44885">MGHPSRSEALNKLYSIALDKCFEAGSDGEQLFRSSFSFLPPAQVQSLWRLHSGLLMDSAALLKVEVNRYCEAQHVTDALDLLDRLCEQQGLRQADRDGGGAHGLRGGGGNGDSRFANDWESGLAQMRRVKMKIAAEERDTLEQLVEQVESHNRLLERRAKDVQAEMEALGQVTKKIDEELAKEWTAPSIRREEQKGGEEEEEEEGGEEGLCSCRGLSNRSHSSVEVVAVDVLKGQGRSCYSPQKAKSTDFRKVRKWPFEVVSRLARDKWASGEPNSTVSAVRLHRVGSAIPEGAAASYDGHGDAYAAAAFDDGDGDGDASDDDDHDADDDNGEAAAAAAAAAASDDGDRDGDASAAATSDDEYDAAAGADDDPDDDDDGEAASASDDGDGDGDASAAAPSDDRDGDAAAAAAAAAADDDDDGQAK</sequence>
<evidence type="ECO:0000256" key="2">
    <source>
        <dbReference type="SAM" id="MobiDB-lite"/>
    </source>
</evidence>
<accession>A0A388KGT2</accession>
<evidence type="ECO:0000313" key="4">
    <source>
        <dbReference type="Proteomes" id="UP000265515"/>
    </source>
</evidence>
<feature type="region of interest" description="Disordered" evidence="2">
    <location>
        <begin position="306"/>
        <end position="425"/>
    </location>
</feature>
<comment type="caution">
    <text evidence="3">The sequence shown here is derived from an EMBL/GenBank/DDBJ whole genome shotgun (WGS) entry which is preliminary data.</text>
</comment>
<feature type="compositionally biased region" description="Acidic residues" evidence="2">
    <location>
        <begin position="311"/>
        <end position="332"/>
    </location>
</feature>